<keyword evidence="2" id="KW-1185">Reference proteome</keyword>
<sequence length="82" mass="9469">MKLLVLHYVGRGRDRFTFHRYSLLARRPSLVASRLPVGGATLPLRLKRSVLRAARLPLRRPVLFGWCDAAGSRPRRRTSYKK</sequence>
<reference evidence="1" key="1">
    <citation type="submission" date="2021-09" db="EMBL/GenBank/DDBJ databases">
        <authorList>
            <person name="Martin H S."/>
        </authorList>
    </citation>
    <scope>NUCLEOTIDE SEQUENCE</scope>
</reference>
<evidence type="ECO:0000313" key="2">
    <source>
        <dbReference type="Proteomes" id="UP000789524"/>
    </source>
</evidence>
<dbReference type="AlphaFoldDB" id="A0A8J2RB97"/>
<comment type="caution">
    <text evidence="1">The sequence shown here is derived from an EMBL/GenBank/DDBJ whole genome shotgun (WGS) entry which is preliminary data.</text>
</comment>
<dbReference type="Proteomes" id="UP000789524">
    <property type="component" value="Unassembled WGS sequence"/>
</dbReference>
<organism evidence="1 2">
    <name type="scientific">Danaus chrysippus</name>
    <name type="common">African queen</name>
    <dbReference type="NCBI Taxonomy" id="151541"/>
    <lineage>
        <taxon>Eukaryota</taxon>
        <taxon>Metazoa</taxon>
        <taxon>Ecdysozoa</taxon>
        <taxon>Arthropoda</taxon>
        <taxon>Hexapoda</taxon>
        <taxon>Insecta</taxon>
        <taxon>Pterygota</taxon>
        <taxon>Neoptera</taxon>
        <taxon>Endopterygota</taxon>
        <taxon>Lepidoptera</taxon>
        <taxon>Glossata</taxon>
        <taxon>Ditrysia</taxon>
        <taxon>Papilionoidea</taxon>
        <taxon>Nymphalidae</taxon>
        <taxon>Danainae</taxon>
        <taxon>Danaini</taxon>
        <taxon>Danaina</taxon>
        <taxon>Danaus</taxon>
        <taxon>Anosia</taxon>
    </lineage>
</organism>
<proteinExistence type="predicted"/>
<dbReference type="EMBL" id="CAKASE010000082">
    <property type="protein sequence ID" value="CAG9584942.1"/>
    <property type="molecule type" value="Genomic_DNA"/>
</dbReference>
<accession>A0A8J2RB97</accession>
<gene>
    <name evidence="1" type="ORF">DCHRY22_LOCUS15444</name>
</gene>
<name>A0A8J2RB97_9NEOP</name>
<protein>
    <submittedName>
        <fullName evidence="1">(African queen) hypothetical protein</fullName>
    </submittedName>
</protein>
<evidence type="ECO:0000313" key="1">
    <source>
        <dbReference type="EMBL" id="CAG9584942.1"/>
    </source>
</evidence>